<dbReference type="SUPFAM" id="SSF110296">
    <property type="entry name" value="Oligoxyloglucan reducing end-specific cellobiohydrolase"/>
    <property type="match status" value="1"/>
</dbReference>
<organism evidence="4 5">
    <name type="scientific">Flavobacterium nackdongense</name>
    <dbReference type="NCBI Taxonomy" id="2547394"/>
    <lineage>
        <taxon>Bacteria</taxon>
        <taxon>Pseudomonadati</taxon>
        <taxon>Bacteroidota</taxon>
        <taxon>Flavobacteriia</taxon>
        <taxon>Flavobacteriales</taxon>
        <taxon>Flavobacteriaceae</taxon>
        <taxon>Flavobacterium</taxon>
    </lineage>
</organism>
<dbReference type="KEGG" id="fnk:E1750_05625"/>
<dbReference type="EMBL" id="CP037933">
    <property type="protein sequence ID" value="QBN18307.1"/>
    <property type="molecule type" value="Genomic_DNA"/>
</dbReference>
<evidence type="ECO:0000256" key="2">
    <source>
        <dbReference type="ARBA" id="ARBA00023276"/>
    </source>
</evidence>
<keyword evidence="5" id="KW-1185">Reference proteome</keyword>
<dbReference type="AlphaFoldDB" id="A0A4P6YCE8"/>
<evidence type="ECO:0000313" key="4">
    <source>
        <dbReference type="EMBL" id="QBN18307.1"/>
    </source>
</evidence>
<dbReference type="Proteomes" id="UP000291124">
    <property type="component" value="Chromosome"/>
</dbReference>
<dbReference type="Pfam" id="PF14870">
    <property type="entry name" value="PSII_BNR"/>
    <property type="match status" value="1"/>
</dbReference>
<dbReference type="PANTHER" id="PTHR47199:SF2">
    <property type="entry name" value="PHOTOSYSTEM II STABILITY_ASSEMBLY FACTOR HCF136, CHLOROPLASTIC"/>
    <property type="match status" value="1"/>
</dbReference>
<sequence>MRKHIILLFLITLISCGKDDNNELSSDYFRKIEINTTQGLTDISFINENQGIVCGTLGYFAKTNDGGKTWNKLNVGINHSFLSAFILNENSFFTARIGLYKTQNSGSSFNEIGSLNGSSIFSINFRDDNLGFITQGGRILKTTNGGNNWVEKYNTNTYYSLSNLQFENNVGYACGGSNFDNFNEGEIVKTVDNGVNWIKITSSINITSISFVDENIGFYSNINQEIFKTLNGGMSWMKISTIGYLPLSISYKNEQIGFLSTYEGKILKTENGGKNWKVIYDKTNTPISKIITIGNSVFAIGDNGLCLKSK</sequence>
<protein>
    <recommendedName>
        <fullName evidence="3">Photosynthesis system II assembly factor Ycf48/Hcf136-like domain-containing protein</fullName>
    </recommendedName>
</protein>
<name>A0A4P6YCE8_9FLAO</name>
<dbReference type="GO" id="GO:0009523">
    <property type="term" value="C:photosystem II"/>
    <property type="evidence" value="ECO:0007669"/>
    <property type="project" value="UniProtKB-KW"/>
</dbReference>
<dbReference type="InterPro" id="IPR036278">
    <property type="entry name" value="Sialidase_sf"/>
</dbReference>
<dbReference type="Gene3D" id="2.130.10.10">
    <property type="entry name" value="YVTN repeat-like/Quinoprotein amine dehydrogenase"/>
    <property type="match status" value="2"/>
</dbReference>
<dbReference type="PANTHER" id="PTHR47199">
    <property type="entry name" value="PHOTOSYSTEM II STABILITY/ASSEMBLY FACTOR HCF136, CHLOROPLASTIC"/>
    <property type="match status" value="1"/>
</dbReference>
<dbReference type="RefSeq" id="WP_133275835.1">
    <property type="nucleotide sequence ID" value="NZ_CP037933.1"/>
</dbReference>
<proteinExistence type="predicted"/>
<dbReference type="OrthoDB" id="9764804at2"/>
<evidence type="ECO:0000313" key="5">
    <source>
        <dbReference type="Proteomes" id="UP000291124"/>
    </source>
</evidence>
<accession>A0A4P6YCE8</accession>
<dbReference type="PROSITE" id="PS51257">
    <property type="entry name" value="PROKAR_LIPOPROTEIN"/>
    <property type="match status" value="1"/>
</dbReference>
<dbReference type="InterPro" id="IPR028203">
    <property type="entry name" value="PSII_CF48-like_dom"/>
</dbReference>
<dbReference type="SUPFAM" id="SSF50939">
    <property type="entry name" value="Sialidases"/>
    <property type="match status" value="1"/>
</dbReference>
<dbReference type="InterPro" id="IPR015943">
    <property type="entry name" value="WD40/YVTN_repeat-like_dom_sf"/>
</dbReference>
<evidence type="ECO:0000256" key="1">
    <source>
        <dbReference type="ARBA" id="ARBA00022531"/>
    </source>
</evidence>
<evidence type="ECO:0000259" key="3">
    <source>
        <dbReference type="Pfam" id="PF14870"/>
    </source>
</evidence>
<reference evidence="5" key="1">
    <citation type="submission" date="2019-03" db="EMBL/GenBank/DDBJ databases">
        <title>Flavobacterium sp.</title>
        <authorList>
            <person name="Kim H."/>
        </authorList>
    </citation>
    <scope>NUCLEOTIDE SEQUENCE [LARGE SCALE GENOMIC DNA]</scope>
    <source>
        <strain evidence="5">GS13</strain>
    </source>
</reference>
<feature type="domain" description="Photosynthesis system II assembly factor Ycf48/Hcf136-like" evidence="3">
    <location>
        <begin position="24"/>
        <end position="172"/>
    </location>
</feature>
<gene>
    <name evidence="4" type="ORF">E1750_05625</name>
</gene>
<dbReference type="GO" id="GO:0015979">
    <property type="term" value="P:photosynthesis"/>
    <property type="evidence" value="ECO:0007669"/>
    <property type="project" value="UniProtKB-KW"/>
</dbReference>
<keyword evidence="1" id="KW-0602">Photosynthesis</keyword>
<keyword evidence="2" id="KW-0604">Photosystem II</keyword>